<comment type="caution">
    <text evidence="1">The sequence shown here is derived from an EMBL/GenBank/DDBJ whole genome shotgun (WGS) entry which is preliminary data.</text>
</comment>
<dbReference type="Proteomes" id="UP000215861">
    <property type="component" value="Unassembled WGS sequence"/>
</dbReference>
<organism evidence="1 2">
    <name type="scientific">Pseudomonas fragi</name>
    <dbReference type="NCBI Taxonomy" id="296"/>
    <lineage>
        <taxon>Bacteria</taxon>
        <taxon>Pseudomonadati</taxon>
        <taxon>Pseudomonadota</taxon>
        <taxon>Gammaproteobacteria</taxon>
        <taxon>Pseudomonadales</taxon>
        <taxon>Pseudomonadaceae</taxon>
        <taxon>Pseudomonas</taxon>
    </lineage>
</organism>
<dbReference type="EMBL" id="NQKQ01000001">
    <property type="protein sequence ID" value="PAA15994.1"/>
    <property type="molecule type" value="Genomic_DNA"/>
</dbReference>
<accession>A0A267AW16</accession>
<gene>
    <name evidence="1" type="ORF">CJU81_01740</name>
</gene>
<evidence type="ECO:0000313" key="2">
    <source>
        <dbReference type="Proteomes" id="UP000215861"/>
    </source>
</evidence>
<protein>
    <submittedName>
        <fullName evidence="1">Uncharacterized protein</fullName>
    </submittedName>
</protein>
<evidence type="ECO:0000313" key="1">
    <source>
        <dbReference type="EMBL" id="PAA15994.1"/>
    </source>
</evidence>
<proteinExistence type="predicted"/>
<sequence>MHMLCIIAVGSPQARSTTAQLDNAKIIAIERTPAQPVDKPILKIRSFKNAVEHYSIFWFFDPLFVERYEIKYGPYNETDCLQPEGYYDLPDWETRSRWSGPWDKEYVHKDHPTDPDLILIKRTVEQLDDHTFEKTILAPRTAIKLCTVLYNVKNIPSTPREDILKPL</sequence>
<reference evidence="1 2" key="1">
    <citation type="submission" date="2017-08" db="EMBL/GenBank/DDBJ databases">
        <title>Genomic and metabolic characterisation of spoilage-associated Pseudomonas species.</title>
        <authorList>
            <person name="Stanborough T."/>
            <person name="Fegan N."/>
            <person name="Powell S.M."/>
            <person name="Singh T."/>
            <person name="Tamplin M.L."/>
            <person name="Chandry P.S."/>
        </authorList>
    </citation>
    <scope>NUCLEOTIDE SEQUENCE [LARGE SCALE GENOMIC DNA]</scope>
    <source>
        <strain evidence="1 2">F1801</strain>
    </source>
</reference>
<name>A0A267AW16_PSEFR</name>
<dbReference type="AlphaFoldDB" id="A0A267AW16"/>